<dbReference type="STRING" id="29845.A0A1V6SER6"/>
<dbReference type="Proteomes" id="UP000191518">
    <property type="component" value="Unassembled WGS sequence"/>
</dbReference>
<reference evidence="2" key="1">
    <citation type="journal article" date="2017" name="Nat. Microbiol.">
        <title>Global analysis of biosynthetic gene clusters reveals vast potential of secondary metabolite production in Penicillium species.</title>
        <authorList>
            <person name="Nielsen J.C."/>
            <person name="Grijseels S."/>
            <person name="Prigent S."/>
            <person name="Ji B."/>
            <person name="Dainat J."/>
            <person name="Nielsen K.F."/>
            <person name="Frisvad J.C."/>
            <person name="Workman M."/>
            <person name="Nielsen J."/>
        </authorList>
    </citation>
    <scope>NUCLEOTIDE SEQUENCE [LARGE SCALE GENOMIC DNA]</scope>
    <source>
        <strain evidence="2">IBT 29486</strain>
    </source>
</reference>
<gene>
    <name evidence="1" type="ORF">PENVUL_c001G00918</name>
</gene>
<comment type="caution">
    <text evidence="1">The sequence shown here is derived from an EMBL/GenBank/DDBJ whole genome shotgun (WGS) entry which is preliminary data.</text>
</comment>
<proteinExistence type="predicted"/>
<keyword evidence="2" id="KW-1185">Reference proteome</keyword>
<accession>A0A1V6SER6</accession>
<organism evidence="1 2">
    <name type="scientific">Penicillium vulpinum</name>
    <dbReference type="NCBI Taxonomy" id="29845"/>
    <lineage>
        <taxon>Eukaryota</taxon>
        <taxon>Fungi</taxon>
        <taxon>Dikarya</taxon>
        <taxon>Ascomycota</taxon>
        <taxon>Pezizomycotina</taxon>
        <taxon>Eurotiomycetes</taxon>
        <taxon>Eurotiomycetidae</taxon>
        <taxon>Eurotiales</taxon>
        <taxon>Aspergillaceae</taxon>
        <taxon>Penicillium</taxon>
    </lineage>
</organism>
<dbReference type="EMBL" id="MDYP01000001">
    <property type="protein sequence ID" value="OQE12492.1"/>
    <property type="molecule type" value="Genomic_DNA"/>
</dbReference>
<sequence>MIITSLFHLLEYGDQPWCPEWLREYSHMAFIQTWKTKGPGNEESPAVQVCDLLLSYLSDLGSFTFIDSCAGGERDPAPELKPFLLTMFGCRGPTALKK</sequence>
<evidence type="ECO:0000313" key="2">
    <source>
        <dbReference type="Proteomes" id="UP000191518"/>
    </source>
</evidence>
<name>A0A1V6SER6_9EURO</name>
<protein>
    <submittedName>
        <fullName evidence="1">Uncharacterized protein</fullName>
    </submittedName>
</protein>
<evidence type="ECO:0000313" key="1">
    <source>
        <dbReference type="EMBL" id="OQE12492.1"/>
    </source>
</evidence>
<dbReference type="AlphaFoldDB" id="A0A1V6SER6"/>